<dbReference type="Pfam" id="PF13561">
    <property type="entry name" value="adh_short_C2"/>
    <property type="match status" value="1"/>
</dbReference>
<keyword evidence="5" id="KW-1185">Reference proteome</keyword>
<evidence type="ECO:0000256" key="1">
    <source>
        <dbReference type="ARBA" id="ARBA00006484"/>
    </source>
</evidence>
<comment type="similarity">
    <text evidence="1">Belongs to the short-chain dehydrogenases/reductases (SDR) family.</text>
</comment>
<dbReference type="Proteomes" id="UP000319342">
    <property type="component" value="Chromosome"/>
</dbReference>
<dbReference type="NCBIfam" id="NF009466">
    <property type="entry name" value="PRK12826.1-2"/>
    <property type="match status" value="1"/>
</dbReference>
<dbReference type="EC" id="1.1.1.100" evidence="4"/>
<keyword evidence="2 4" id="KW-0560">Oxidoreductase</keyword>
<dbReference type="PANTHER" id="PTHR42879">
    <property type="entry name" value="3-OXOACYL-(ACYL-CARRIER-PROTEIN) REDUCTASE"/>
    <property type="match status" value="1"/>
</dbReference>
<dbReference type="InterPro" id="IPR036291">
    <property type="entry name" value="NAD(P)-bd_dom_sf"/>
</dbReference>
<dbReference type="NCBIfam" id="NF004200">
    <property type="entry name" value="PRK05653.1-5"/>
    <property type="match status" value="1"/>
</dbReference>
<protein>
    <submittedName>
        <fullName evidence="4">3-oxoacyl-[acyl-carrier-protein] reductase FabG</fullName>
        <ecNumber evidence="4">1.1.1.100</ecNumber>
    </submittedName>
</protein>
<evidence type="ECO:0000313" key="4">
    <source>
        <dbReference type="EMBL" id="QDU84820.1"/>
    </source>
</evidence>
<dbReference type="InterPro" id="IPR057326">
    <property type="entry name" value="KR_dom"/>
</dbReference>
<dbReference type="PANTHER" id="PTHR42879:SF2">
    <property type="entry name" value="3-OXOACYL-[ACYL-CARRIER-PROTEIN] REDUCTASE FABG"/>
    <property type="match status" value="1"/>
</dbReference>
<dbReference type="EMBL" id="CP036290">
    <property type="protein sequence ID" value="QDU84820.1"/>
    <property type="molecule type" value="Genomic_DNA"/>
</dbReference>
<name>A0A518D024_9BACT</name>
<dbReference type="FunFam" id="3.40.50.720:FF:000173">
    <property type="entry name" value="3-oxoacyl-[acyl-carrier protein] reductase"/>
    <property type="match status" value="1"/>
</dbReference>
<proteinExistence type="inferred from homology"/>
<dbReference type="PRINTS" id="PR00081">
    <property type="entry name" value="GDHRDH"/>
</dbReference>
<dbReference type="SUPFAM" id="SSF51735">
    <property type="entry name" value="NAD(P)-binding Rossmann-fold domains"/>
    <property type="match status" value="1"/>
</dbReference>
<evidence type="ECO:0000313" key="5">
    <source>
        <dbReference type="Proteomes" id="UP000319342"/>
    </source>
</evidence>
<gene>
    <name evidence="4" type="primary">fabG_2</name>
    <name evidence="4" type="ORF">Pla163_19350</name>
</gene>
<dbReference type="SMART" id="SM00822">
    <property type="entry name" value="PKS_KR"/>
    <property type="match status" value="1"/>
</dbReference>
<dbReference type="Gene3D" id="3.40.50.720">
    <property type="entry name" value="NAD(P)-binding Rossmann-like Domain"/>
    <property type="match status" value="1"/>
</dbReference>
<dbReference type="AlphaFoldDB" id="A0A518D024"/>
<sequence length="242" mass="24975">MSDARRVLVTGASRGIGRAVAQRLATAGFEVAVHYRSNAGAAQDLAASIVADGGRATTVGFDVCDRAATRSALAAELEKGAFWGVVTSAGITADGPFASLDDDAWDRVLRTNLDGFFNVVQPLVMPMVGLRDGGRIVALSSVTGIAGNAGQTNYAASKAGLVGAVKSLAKELAKRRIAVNAVAPGFVETDMTEGIDAQVVKDRVPMRRMGRVDEVAALVGHLFAPEAEYITGQAIAIDGGMS</sequence>
<dbReference type="PRINTS" id="PR00080">
    <property type="entry name" value="SDRFAMILY"/>
</dbReference>
<evidence type="ECO:0000256" key="2">
    <source>
        <dbReference type="ARBA" id="ARBA00023002"/>
    </source>
</evidence>
<feature type="domain" description="Ketoreductase" evidence="3">
    <location>
        <begin position="5"/>
        <end position="190"/>
    </location>
</feature>
<organism evidence="4 5">
    <name type="scientific">Rohdeia mirabilis</name>
    <dbReference type="NCBI Taxonomy" id="2528008"/>
    <lineage>
        <taxon>Bacteria</taxon>
        <taxon>Pseudomonadati</taxon>
        <taxon>Planctomycetota</taxon>
        <taxon>Planctomycetia</taxon>
        <taxon>Planctomycetia incertae sedis</taxon>
        <taxon>Rohdeia</taxon>
    </lineage>
</organism>
<evidence type="ECO:0000259" key="3">
    <source>
        <dbReference type="SMART" id="SM00822"/>
    </source>
</evidence>
<dbReference type="OrthoDB" id="9803333at2"/>
<accession>A0A518D024</accession>
<dbReference type="InterPro" id="IPR002347">
    <property type="entry name" value="SDR_fam"/>
</dbReference>
<reference evidence="4 5" key="1">
    <citation type="submission" date="2019-02" db="EMBL/GenBank/DDBJ databases">
        <title>Deep-cultivation of Planctomycetes and their phenomic and genomic characterization uncovers novel biology.</title>
        <authorList>
            <person name="Wiegand S."/>
            <person name="Jogler M."/>
            <person name="Boedeker C."/>
            <person name="Pinto D."/>
            <person name="Vollmers J."/>
            <person name="Rivas-Marin E."/>
            <person name="Kohn T."/>
            <person name="Peeters S.H."/>
            <person name="Heuer A."/>
            <person name="Rast P."/>
            <person name="Oberbeckmann S."/>
            <person name="Bunk B."/>
            <person name="Jeske O."/>
            <person name="Meyerdierks A."/>
            <person name="Storesund J.E."/>
            <person name="Kallscheuer N."/>
            <person name="Luecker S."/>
            <person name="Lage O.M."/>
            <person name="Pohl T."/>
            <person name="Merkel B.J."/>
            <person name="Hornburger P."/>
            <person name="Mueller R.-W."/>
            <person name="Bruemmer F."/>
            <person name="Labrenz M."/>
            <person name="Spormann A.M."/>
            <person name="Op den Camp H."/>
            <person name="Overmann J."/>
            <person name="Amann R."/>
            <person name="Jetten M.S.M."/>
            <person name="Mascher T."/>
            <person name="Medema M.H."/>
            <person name="Devos D.P."/>
            <person name="Kaster A.-K."/>
            <person name="Ovreas L."/>
            <person name="Rohde M."/>
            <person name="Galperin M.Y."/>
            <person name="Jogler C."/>
        </authorList>
    </citation>
    <scope>NUCLEOTIDE SEQUENCE [LARGE SCALE GENOMIC DNA]</scope>
    <source>
        <strain evidence="4 5">Pla163</strain>
    </source>
</reference>
<dbReference type="InterPro" id="IPR050259">
    <property type="entry name" value="SDR"/>
</dbReference>
<dbReference type="RefSeq" id="WP_145187040.1">
    <property type="nucleotide sequence ID" value="NZ_CP036290.1"/>
</dbReference>
<dbReference type="GO" id="GO:0004316">
    <property type="term" value="F:3-oxoacyl-[acyl-carrier-protein] reductase (NADPH) activity"/>
    <property type="evidence" value="ECO:0007669"/>
    <property type="project" value="UniProtKB-EC"/>
</dbReference>